<dbReference type="EMBL" id="QEPW01000004">
    <property type="protein sequence ID" value="RDE95032.1"/>
    <property type="molecule type" value="Genomic_DNA"/>
</dbReference>
<dbReference type="InterPro" id="IPR007922">
    <property type="entry name" value="DciA-like"/>
</dbReference>
<dbReference type="Proteomes" id="UP000253910">
    <property type="component" value="Unassembled WGS sequence"/>
</dbReference>
<evidence type="ECO:0000313" key="2">
    <source>
        <dbReference type="Proteomes" id="UP000253910"/>
    </source>
</evidence>
<evidence type="ECO:0000313" key="1">
    <source>
        <dbReference type="EMBL" id="RDE95032.1"/>
    </source>
</evidence>
<accession>A0A369Z8R2</accession>
<dbReference type="Pfam" id="PF05258">
    <property type="entry name" value="DciA"/>
    <property type="match status" value="1"/>
</dbReference>
<gene>
    <name evidence="1" type="ORF">DPV87_02890</name>
</gene>
<comment type="caution">
    <text evidence="1">The sequence shown here is derived from an EMBL/GenBank/DDBJ whole genome shotgun (WGS) entry which is preliminary data.</text>
</comment>
<organism evidence="1 2">
    <name type="scientific">Haemophilus parainfluenzae</name>
    <dbReference type="NCBI Taxonomy" id="729"/>
    <lineage>
        <taxon>Bacteria</taxon>
        <taxon>Pseudomonadati</taxon>
        <taxon>Pseudomonadota</taxon>
        <taxon>Gammaproteobacteria</taxon>
        <taxon>Pasteurellales</taxon>
        <taxon>Pasteurellaceae</taxon>
        <taxon>Haemophilus</taxon>
    </lineage>
</organism>
<proteinExistence type="predicted"/>
<name>A0A369Z8R2_HAEPA</name>
<dbReference type="AlphaFoldDB" id="A0A369Z8R2"/>
<sequence length="106" mass="12172">MENKHERYQKAMNIIDVLEGSQFAKIMQKGLMLNELNQNISRLFPQEFKGLFRLGSITDGKLFIEVKSAVVRQGILFRQSELLAAIQPTYPEVKGFEIKINPELTC</sequence>
<reference evidence="1 2" key="1">
    <citation type="submission" date="2018-05" db="EMBL/GenBank/DDBJ databases">
        <title>Draft Genome Sequences for a Diverse set of 7 Haemophilus Species.</title>
        <authorList>
            <person name="Nichols M."/>
            <person name="Topaz N."/>
            <person name="Wang X."/>
            <person name="Wang X."/>
            <person name="Boxrud D."/>
        </authorList>
    </citation>
    <scope>NUCLEOTIDE SEQUENCE [LARGE SCALE GENOMIC DNA]</scope>
    <source>
        <strain evidence="1 2">C2008001710</strain>
    </source>
</reference>
<protein>
    <submittedName>
        <fullName evidence="1">DUF721 domain-containing protein</fullName>
    </submittedName>
</protein>
<dbReference type="RefSeq" id="WP_111315046.1">
    <property type="nucleotide sequence ID" value="NZ_CP063124.1"/>
</dbReference>